<sequence>MEEANEGPKHFVKKNCDMFEDEDATKKLTTILKDTHISLVNAGPEMTEIQHVIDGVTKTGYVPSRVVGKVSAATYHLDTTSSSFDVKPIGIFESVFPDKNGTPRQGAVVPHGKGRLKLTIPQGHYALDGLTGFTHCWLVFIFHRNSPYSDDQVKVRPPRLNGKVIGMYATRTPHRPNNIGLTCAKIESVEGETVHLSALDLIDGTPIIDIKPYVPYSDCIQTAKCPEWITGDESISRDQITFSERANEDIVRFTPHCKYYKDPEEVKEAIIEVLMTDPRPIYMKKKQSNKLYGFRFDVLNVRCANQGVDAIKVIQVELWEQ</sequence>
<dbReference type="InterPro" id="IPR041369">
    <property type="entry name" value="TrmO_C"/>
</dbReference>
<evidence type="ECO:0000313" key="5">
    <source>
        <dbReference type="Proteomes" id="UP001431209"/>
    </source>
</evidence>
<dbReference type="Pfam" id="PF01980">
    <property type="entry name" value="TrmO_N"/>
    <property type="match status" value="1"/>
</dbReference>
<feature type="domain" description="TsaA-like" evidence="3">
    <location>
        <begin position="86"/>
        <end position="222"/>
    </location>
</feature>
<dbReference type="InterPro" id="IPR036413">
    <property type="entry name" value="YaeB-like_sf"/>
</dbReference>
<dbReference type="GO" id="GO:0032259">
    <property type="term" value="P:methylation"/>
    <property type="evidence" value="ECO:0007669"/>
    <property type="project" value="UniProtKB-KW"/>
</dbReference>
<dbReference type="AlphaFoldDB" id="A0AAW2ZIG3"/>
<dbReference type="InterPro" id="IPR040372">
    <property type="entry name" value="YaeB-like"/>
</dbReference>
<dbReference type="CDD" id="cd09281">
    <property type="entry name" value="UPF0066"/>
    <property type="match status" value="1"/>
</dbReference>
<dbReference type="SUPFAM" id="SSF118196">
    <property type="entry name" value="YaeB-like"/>
    <property type="match status" value="1"/>
</dbReference>
<dbReference type="InterPro" id="IPR023370">
    <property type="entry name" value="TrmO-like_N"/>
</dbReference>
<keyword evidence="4" id="KW-0489">Methyltransferase</keyword>
<dbReference type="Gene3D" id="3.30.2310.10">
    <property type="entry name" value="YaeB-like"/>
    <property type="match status" value="1"/>
</dbReference>
<evidence type="ECO:0000256" key="2">
    <source>
        <dbReference type="ARBA" id="ARBA00033753"/>
    </source>
</evidence>
<reference evidence="4 5" key="1">
    <citation type="submission" date="2024-03" db="EMBL/GenBank/DDBJ databases">
        <title>The Acrasis kona genome and developmental transcriptomes reveal deep origins of eukaryotic multicellular pathways.</title>
        <authorList>
            <person name="Sheikh S."/>
            <person name="Fu C.-J."/>
            <person name="Brown M.W."/>
            <person name="Baldauf S.L."/>
        </authorList>
    </citation>
    <scope>NUCLEOTIDE SEQUENCE [LARGE SCALE GENOMIC DNA]</scope>
    <source>
        <strain evidence="4 5">ATCC MYA-3509</strain>
    </source>
</reference>
<protein>
    <submittedName>
        <fullName evidence="4">tRNA methylase</fullName>
    </submittedName>
</protein>
<dbReference type="NCBIfam" id="TIGR00104">
    <property type="entry name" value="tRNA_TsaA"/>
    <property type="match status" value="1"/>
</dbReference>
<evidence type="ECO:0000313" key="4">
    <source>
        <dbReference type="EMBL" id="KAL0489159.1"/>
    </source>
</evidence>
<comment type="similarity">
    <text evidence="2">Belongs to the tRNA methyltransferase O family.</text>
</comment>
<dbReference type="Gene3D" id="2.40.30.70">
    <property type="entry name" value="YaeB-like"/>
    <property type="match status" value="1"/>
</dbReference>
<keyword evidence="5" id="KW-1185">Reference proteome</keyword>
<accession>A0AAW2ZIG3</accession>
<evidence type="ECO:0000256" key="1">
    <source>
        <dbReference type="ARBA" id="ARBA00022691"/>
    </source>
</evidence>
<name>A0AAW2ZIG3_9EUKA</name>
<gene>
    <name evidence="4" type="ORF">AKO1_013856</name>
</gene>
<keyword evidence="4" id="KW-0808">Transferase</keyword>
<evidence type="ECO:0000259" key="3">
    <source>
        <dbReference type="PROSITE" id="PS51668"/>
    </source>
</evidence>
<dbReference type="PROSITE" id="PS51668">
    <property type="entry name" value="TSAA_2"/>
    <property type="match status" value="1"/>
</dbReference>
<dbReference type="GO" id="GO:0008168">
    <property type="term" value="F:methyltransferase activity"/>
    <property type="evidence" value="ECO:0007669"/>
    <property type="project" value="UniProtKB-KW"/>
</dbReference>
<proteinExistence type="inferred from homology"/>
<dbReference type="PANTHER" id="PTHR12818:SF0">
    <property type="entry name" value="TRNA (ADENINE(37)-N6)-METHYLTRANSFERASE"/>
    <property type="match status" value="1"/>
</dbReference>
<dbReference type="PANTHER" id="PTHR12818">
    <property type="entry name" value="TRNA (ADENINE(37)-N6)-METHYLTRANSFERASE"/>
    <property type="match status" value="1"/>
</dbReference>
<organism evidence="4 5">
    <name type="scientific">Acrasis kona</name>
    <dbReference type="NCBI Taxonomy" id="1008807"/>
    <lineage>
        <taxon>Eukaryota</taxon>
        <taxon>Discoba</taxon>
        <taxon>Heterolobosea</taxon>
        <taxon>Tetramitia</taxon>
        <taxon>Eutetramitia</taxon>
        <taxon>Acrasidae</taxon>
        <taxon>Acrasis</taxon>
    </lineage>
</organism>
<dbReference type="EMBL" id="JAOPGA020001522">
    <property type="protein sequence ID" value="KAL0489159.1"/>
    <property type="molecule type" value="Genomic_DNA"/>
</dbReference>
<dbReference type="Proteomes" id="UP001431209">
    <property type="component" value="Unassembled WGS sequence"/>
</dbReference>
<dbReference type="Pfam" id="PF18389">
    <property type="entry name" value="TrmO_C"/>
    <property type="match status" value="1"/>
</dbReference>
<keyword evidence="1" id="KW-0949">S-adenosyl-L-methionine</keyword>
<comment type="caution">
    <text evidence="4">The sequence shown here is derived from an EMBL/GenBank/DDBJ whole genome shotgun (WGS) entry which is preliminary data.</text>
</comment>
<dbReference type="InterPro" id="IPR036414">
    <property type="entry name" value="YaeB_N_sf"/>
</dbReference>